<evidence type="ECO:0000313" key="2">
    <source>
        <dbReference type="Proteomes" id="UP000683559"/>
    </source>
</evidence>
<organism evidence="1 2">
    <name type="scientific">Geomonas subterranea</name>
    <dbReference type="NCBI Taxonomy" id="2847989"/>
    <lineage>
        <taxon>Bacteria</taxon>
        <taxon>Pseudomonadati</taxon>
        <taxon>Thermodesulfobacteriota</taxon>
        <taxon>Desulfuromonadia</taxon>
        <taxon>Geobacterales</taxon>
        <taxon>Geobacteraceae</taxon>
        <taxon>Geomonas</taxon>
    </lineage>
</organism>
<proteinExistence type="predicted"/>
<dbReference type="InterPro" id="IPR007445">
    <property type="entry name" value="PilO"/>
</dbReference>
<gene>
    <name evidence="1" type="primary">pilO</name>
    <name evidence="1" type="ORF">KP001_00840</name>
</gene>
<dbReference type="Pfam" id="PF04350">
    <property type="entry name" value="PilO"/>
    <property type="match status" value="1"/>
</dbReference>
<keyword evidence="2" id="KW-1185">Reference proteome</keyword>
<evidence type="ECO:0000313" key="1">
    <source>
        <dbReference type="EMBL" id="QXE91118.1"/>
    </source>
</evidence>
<name>A0ABX8LLL7_9BACT</name>
<sequence length="184" mass="20727">MNYQVLLDMIAARRKSFAFIAFLALLAIGTEVYISVYQQPELERVQQAWFAKRDALARGETQADATRYQQGVRDLEEFRKHLIPKKDFVALLGRIYTTAKSNSLVLSGISYKPSKEKVKGTQMLTYGISFTVAGRYASVKSFLADLARYREMLVIDALSLSSSSSTEEKVNLKIQTTLYMTEGA</sequence>
<dbReference type="EMBL" id="CP077683">
    <property type="protein sequence ID" value="QXE91118.1"/>
    <property type="molecule type" value="Genomic_DNA"/>
</dbReference>
<dbReference type="RefSeq" id="WP_217287709.1">
    <property type="nucleotide sequence ID" value="NZ_CP077683.1"/>
</dbReference>
<accession>A0ABX8LLL7</accession>
<protein>
    <submittedName>
        <fullName evidence="1">Type 4a pilus biogenesis protein PilO</fullName>
    </submittedName>
</protein>
<reference evidence="1 2" key="1">
    <citation type="submission" date="2021-06" db="EMBL/GenBank/DDBJ databases">
        <title>Gemonas diversity in paddy soil.</title>
        <authorList>
            <person name="Liu G."/>
        </authorList>
    </citation>
    <scope>NUCLEOTIDE SEQUENCE [LARGE SCALE GENOMIC DNA]</scope>
    <source>
        <strain evidence="1 2">RG2</strain>
    </source>
</reference>
<dbReference type="Proteomes" id="UP000683559">
    <property type="component" value="Chromosome"/>
</dbReference>